<keyword evidence="1" id="KW-0548">Nucleotidyltransferase</keyword>
<sequence length="79" mass="9201">SGIWLTMGLIRRLRVTERAMVRAMLGISLRDQIRRLSVDIMIIKETCIGLNKLNLNLEVHKYIYAVLATNRNPRRLCVH</sequence>
<dbReference type="AlphaFoldDB" id="S4P6R0"/>
<reference evidence="1" key="1">
    <citation type="journal article" date="2013" name="BMC Genomics">
        <title>Unscrambling butterfly oogenesis.</title>
        <authorList>
            <person name="Carter J.M."/>
            <person name="Baker S.C."/>
            <person name="Pink R."/>
            <person name="Carter D.R."/>
            <person name="Collins A."/>
            <person name="Tomlin J."/>
            <person name="Gibbs M."/>
            <person name="Breuker C.J."/>
        </authorList>
    </citation>
    <scope>NUCLEOTIDE SEQUENCE</scope>
    <source>
        <tissue evidence="1">Ovary</tissue>
    </source>
</reference>
<proteinExistence type="predicted"/>
<keyword evidence="1" id="KW-0378">Hydrolase</keyword>
<name>S4P6R0_9NEOP</name>
<keyword evidence="1" id="KW-0540">Nuclease</keyword>
<accession>S4P6R0</accession>
<dbReference type="EMBL" id="GAIX01006746">
    <property type="protein sequence ID" value="JAA85814.1"/>
    <property type="molecule type" value="Transcribed_RNA"/>
</dbReference>
<keyword evidence="1" id="KW-0808">Transferase</keyword>
<protein>
    <submittedName>
        <fullName evidence="1">Endonuclease-reverse transcriptase</fullName>
    </submittedName>
</protein>
<dbReference type="GO" id="GO:0003964">
    <property type="term" value="F:RNA-directed DNA polymerase activity"/>
    <property type="evidence" value="ECO:0007669"/>
    <property type="project" value="UniProtKB-KW"/>
</dbReference>
<feature type="non-terminal residue" evidence="1">
    <location>
        <position position="1"/>
    </location>
</feature>
<organism evidence="1">
    <name type="scientific">Pararge aegeria</name>
    <name type="common">speckled wood butterfly</name>
    <dbReference type="NCBI Taxonomy" id="116150"/>
    <lineage>
        <taxon>Eukaryota</taxon>
        <taxon>Metazoa</taxon>
        <taxon>Ecdysozoa</taxon>
        <taxon>Arthropoda</taxon>
        <taxon>Hexapoda</taxon>
        <taxon>Insecta</taxon>
        <taxon>Pterygota</taxon>
        <taxon>Neoptera</taxon>
        <taxon>Endopterygota</taxon>
        <taxon>Lepidoptera</taxon>
        <taxon>Glossata</taxon>
        <taxon>Ditrysia</taxon>
        <taxon>Papilionoidea</taxon>
        <taxon>Nymphalidae</taxon>
        <taxon>Satyrinae</taxon>
        <taxon>Satyrini</taxon>
        <taxon>Parargina</taxon>
        <taxon>Pararge</taxon>
    </lineage>
</organism>
<reference evidence="1" key="2">
    <citation type="submission" date="2013-05" db="EMBL/GenBank/DDBJ databases">
        <authorList>
            <person name="Carter J.-M."/>
            <person name="Baker S.C."/>
            <person name="Pink R."/>
            <person name="Carter D.R.F."/>
            <person name="Collins A."/>
            <person name="Tomlin J."/>
            <person name="Gibbs M."/>
            <person name="Breuker C.J."/>
        </authorList>
    </citation>
    <scope>NUCLEOTIDE SEQUENCE</scope>
    <source>
        <tissue evidence="1">Ovary</tissue>
    </source>
</reference>
<evidence type="ECO:0000313" key="1">
    <source>
        <dbReference type="EMBL" id="JAA85814.1"/>
    </source>
</evidence>
<keyword evidence="1" id="KW-0255">Endonuclease</keyword>
<keyword evidence="1" id="KW-0695">RNA-directed DNA polymerase</keyword>
<dbReference type="GO" id="GO:0004519">
    <property type="term" value="F:endonuclease activity"/>
    <property type="evidence" value="ECO:0007669"/>
    <property type="project" value="UniProtKB-KW"/>
</dbReference>